<dbReference type="Pfam" id="PF00400">
    <property type="entry name" value="WD40"/>
    <property type="match status" value="2"/>
</dbReference>
<keyword evidence="2" id="KW-0677">Repeat</keyword>
<dbReference type="InterPro" id="IPR019775">
    <property type="entry name" value="WD40_repeat_CS"/>
</dbReference>
<gene>
    <name evidence="5" type="primary">LOC106814574</name>
</gene>
<dbReference type="PRINTS" id="PR00320">
    <property type="entry name" value="GPROTEINBRPT"/>
</dbReference>
<evidence type="ECO:0000256" key="1">
    <source>
        <dbReference type="ARBA" id="ARBA00022574"/>
    </source>
</evidence>
<dbReference type="Proteomes" id="UP000695022">
    <property type="component" value="Unplaced"/>
</dbReference>
<dbReference type="RefSeq" id="XP_014674400.1">
    <property type="nucleotide sequence ID" value="XM_014818914.1"/>
</dbReference>
<dbReference type="GeneID" id="106814574"/>
<evidence type="ECO:0000313" key="5">
    <source>
        <dbReference type="RefSeq" id="XP_014674400.1"/>
    </source>
</evidence>
<dbReference type="PANTHER" id="PTHR46170:SF1">
    <property type="entry name" value="GATOR COMPLEX PROTEIN WDR59"/>
    <property type="match status" value="1"/>
</dbReference>
<dbReference type="InterPro" id="IPR015943">
    <property type="entry name" value="WD40/YVTN_repeat-like_dom_sf"/>
</dbReference>
<reference evidence="5" key="1">
    <citation type="submission" date="2025-08" db="UniProtKB">
        <authorList>
            <consortium name="RefSeq"/>
        </authorList>
    </citation>
    <scope>IDENTIFICATION</scope>
</reference>
<dbReference type="PROSITE" id="PS00678">
    <property type="entry name" value="WD_REPEATS_1"/>
    <property type="match status" value="2"/>
</dbReference>
<proteinExistence type="predicted"/>
<evidence type="ECO:0000256" key="3">
    <source>
        <dbReference type="PROSITE-ProRule" id="PRU00221"/>
    </source>
</evidence>
<organism evidence="4 5">
    <name type="scientific">Priapulus caudatus</name>
    <name type="common">Priapulid worm</name>
    <dbReference type="NCBI Taxonomy" id="37621"/>
    <lineage>
        <taxon>Eukaryota</taxon>
        <taxon>Metazoa</taxon>
        <taxon>Ecdysozoa</taxon>
        <taxon>Scalidophora</taxon>
        <taxon>Priapulida</taxon>
        <taxon>Priapulimorpha</taxon>
        <taxon>Priapulimorphida</taxon>
        <taxon>Priapulidae</taxon>
        <taxon>Priapulus</taxon>
    </lineage>
</organism>
<keyword evidence="1 3" id="KW-0853">WD repeat</keyword>
<keyword evidence="4" id="KW-1185">Reference proteome</keyword>
<feature type="repeat" description="WD" evidence="3">
    <location>
        <begin position="188"/>
        <end position="222"/>
    </location>
</feature>
<evidence type="ECO:0000313" key="4">
    <source>
        <dbReference type="Proteomes" id="UP000695022"/>
    </source>
</evidence>
<dbReference type="SMART" id="SM00320">
    <property type="entry name" value="WD40"/>
    <property type="match status" value="5"/>
</dbReference>
<dbReference type="InterPro" id="IPR001680">
    <property type="entry name" value="WD40_rpt"/>
</dbReference>
<dbReference type="PROSITE" id="PS50082">
    <property type="entry name" value="WD_REPEATS_2"/>
    <property type="match status" value="2"/>
</dbReference>
<feature type="repeat" description="WD" evidence="3">
    <location>
        <begin position="102"/>
        <end position="144"/>
    </location>
</feature>
<dbReference type="PROSITE" id="PS50294">
    <property type="entry name" value="WD_REPEATS_REGION"/>
    <property type="match status" value="1"/>
</dbReference>
<dbReference type="InterPro" id="IPR049567">
    <property type="entry name" value="WDR59-like"/>
</dbReference>
<sequence length="401" mass="44925">MAGRGWSAEIFVAEYRDLQATAMGVDRTGQYAILAGRKQLAIVDLDDPIEKVRRIARHSKYEVGVVQWNPHESHRDLFVVASNQSAEISCWLADKVESKGMLKGHTRVISDLDWSYFDADWVATCSVDTYIYLWDIRDTRKPAVSLSAVAGASQVKWNKKSCNLIATAHESDVRIWDQRKGTTPVQYIAAHLSKVHGLDWSPTQEWSLATSSQDCHVKLWDVCNPRKPESTISSGAPVWRARYTPFGEGLVTVVVPQLRRGDNSLLLWNINDVSVPVHTFVGHQDVILEFQWRKLGDDSKDFHLVTWSKDQSLRIWNIDSHLQKTCRHDLLNDSGNEADVDSAVEAMSNTSRDAPREQPPPVATATRAAAAVATVTSPGQTLQQEFSLVNMQIDNISIDSH</sequence>
<dbReference type="PANTHER" id="PTHR46170">
    <property type="entry name" value="GATOR COMPLEX PROTEIN WDR59"/>
    <property type="match status" value="1"/>
</dbReference>
<dbReference type="SUPFAM" id="SSF50978">
    <property type="entry name" value="WD40 repeat-like"/>
    <property type="match status" value="1"/>
</dbReference>
<dbReference type="InterPro" id="IPR036322">
    <property type="entry name" value="WD40_repeat_dom_sf"/>
</dbReference>
<protein>
    <submittedName>
        <fullName evidence="5">WD repeat-containing protein 59-like</fullName>
    </submittedName>
</protein>
<accession>A0ABM1EQC9</accession>
<name>A0ABM1EQC9_PRICU</name>
<dbReference type="Gene3D" id="2.130.10.10">
    <property type="entry name" value="YVTN repeat-like/Quinoprotein amine dehydrogenase"/>
    <property type="match status" value="2"/>
</dbReference>
<dbReference type="InterPro" id="IPR020472">
    <property type="entry name" value="WD40_PAC1"/>
</dbReference>
<evidence type="ECO:0000256" key="2">
    <source>
        <dbReference type="ARBA" id="ARBA00022737"/>
    </source>
</evidence>